<evidence type="ECO:0000313" key="1">
    <source>
        <dbReference type="EMBL" id="MDT3470255.1"/>
    </source>
</evidence>
<dbReference type="RefSeq" id="WP_263469096.1">
    <property type="nucleotide sequence ID" value="NZ_JAVSKO010000009.1"/>
</dbReference>
<dbReference type="AlphaFoldDB" id="A0AAJ2JGR6"/>
<comment type="caution">
    <text evidence="1">The sequence shown here is derived from an EMBL/GenBank/DDBJ whole genome shotgun (WGS) entry which is preliminary data.</text>
</comment>
<evidence type="ECO:0000313" key="2">
    <source>
        <dbReference type="Proteomes" id="UP001251948"/>
    </source>
</evidence>
<dbReference type="Gene3D" id="1.25.40.20">
    <property type="entry name" value="Ankyrin repeat-containing domain"/>
    <property type="match status" value="1"/>
</dbReference>
<sequence>MNTSIAAAMGFDDLYEGSEAFRERFDEMLDAVKALPEGLQERGRSLAYPHLHNACVTGDVELATALLATGLDPDAYTYTDDDEDQPPLVWLARDLELDFEVKCQVAEALIAAGASVEEGEPEEEAKNIGDDDFASFLHAKRRPDKVG</sequence>
<gene>
    <name evidence="1" type="ORF">ROV92_19885</name>
</gene>
<name>A0AAJ2JGR6_STEMA</name>
<protein>
    <recommendedName>
        <fullName evidence="3">Ankyrin repeat domain-containing protein</fullName>
    </recommendedName>
</protein>
<accession>A0AAJ2JGR6</accession>
<dbReference type="Proteomes" id="UP001251948">
    <property type="component" value="Unassembled WGS sequence"/>
</dbReference>
<organism evidence="1 2">
    <name type="scientific">Stenotrophomonas maltophilia</name>
    <name type="common">Pseudomonas maltophilia</name>
    <name type="synonym">Xanthomonas maltophilia</name>
    <dbReference type="NCBI Taxonomy" id="40324"/>
    <lineage>
        <taxon>Bacteria</taxon>
        <taxon>Pseudomonadati</taxon>
        <taxon>Pseudomonadota</taxon>
        <taxon>Gammaproteobacteria</taxon>
        <taxon>Lysobacterales</taxon>
        <taxon>Lysobacteraceae</taxon>
        <taxon>Stenotrophomonas</taxon>
        <taxon>Stenotrophomonas maltophilia group</taxon>
    </lineage>
</organism>
<dbReference type="EMBL" id="JAVSKO010000009">
    <property type="protein sequence ID" value="MDT3470255.1"/>
    <property type="molecule type" value="Genomic_DNA"/>
</dbReference>
<evidence type="ECO:0008006" key="3">
    <source>
        <dbReference type="Google" id="ProtNLM"/>
    </source>
</evidence>
<reference evidence="1" key="1">
    <citation type="submission" date="2023-07" db="EMBL/GenBank/DDBJ databases">
        <title>Comparative genomics of clinical Stenotrophomonas maltophilia isolates reveals regions of diversity which correlate with colonization and persistence in vivo.</title>
        <authorList>
            <person name="Mcdaniel M.S."/>
            <person name="Swords W.E."/>
            <person name="Sumpter N.A."/>
            <person name="Lindgren N.R."/>
            <person name="Billiot C.E."/>
        </authorList>
    </citation>
    <scope>NUCLEOTIDE SEQUENCE</scope>
    <source>
        <strain evidence="1">Ism4</strain>
    </source>
</reference>
<proteinExistence type="predicted"/>
<dbReference type="InterPro" id="IPR036770">
    <property type="entry name" value="Ankyrin_rpt-contain_sf"/>
</dbReference>